<dbReference type="NCBIfam" id="TIGR01845">
    <property type="entry name" value="outer_NodT"/>
    <property type="match status" value="1"/>
</dbReference>
<dbReference type="PANTHER" id="PTHR30203:SF21">
    <property type="entry name" value="OUTER MEMBRANE COMPONENT OF MULTIDRUG EFFLUX PUMP-RELATED"/>
    <property type="match status" value="1"/>
</dbReference>
<accession>A0A484RQR6</accession>
<evidence type="ECO:0000256" key="1">
    <source>
        <dbReference type="SAM" id="Coils"/>
    </source>
</evidence>
<dbReference type="GO" id="GO:0015562">
    <property type="term" value="F:efflux transmembrane transporter activity"/>
    <property type="evidence" value="ECO:0007669"/>
    <property type="project" value="InterPro"/>
</dbReference>
<dbReference type="AlphaFoldDB" id="A0A484RQR6"/>
<dbReference type="Gene3D" id="1.20.1600.10">
    <property type="entry name" value="Outer membrane efflux proteins (OEP)"/>
    <property type="match status" value="1"/>
</dbReference>
<dbReference type="SUPFAM" id="SSF56954">
    <property type="entry name" value="Outer membrane efflux proteins (OEP)"/>
    <property type="match status" value="1"/>
</dbReference>
<name>A0A484RQR6_9ZZZZ</name>
<dbReference type="Pfam" id="PF02321">
    <property type="entry name" value="OEP"/>
    <property type="match status" value="2"/>
</dbReference>
<sequence>MNARLARLGAVSLLTLAMAGCGALGPEYAVPGDAAVRQPAARAAFLGAQEASFRREEPPGRWWHLYDDPRLDTLVEDALARNASLRQAAANLARAQAVADEAGAQQSAQVGVDASPTYGHASGVQVLQPGARPANRWRYSGGISVSYQLDLYGQIQRAIEAAQDDAQAAQAAYDATRVAVAAHTVDAYAQLCGAGLQLASARHSLALQQDSLDMVEQLARAGRGTALDVSRARSQAAQLKAALPPLLAQQRIALYQLAALSGKAPAEMPAALAECDAAPRLAQALPVGDGASLLRRRPDIRRAERTLAGATARIGVATADLYPRISLGLSAGSAGPATLIGERGTFSLSAGPLISWTIPNTGAAQARIAQAEAGAQAALAAFDQTVLDALKETESALTRYARQIDRVAALAEARDDAKLAATQARTLFGHGKIDALQALDADRTLAATESALADAQVRRSTAEIGVFLALGGGWEDSAPGQAGKAARAAAALPGPGVNRSGSL</sequence>
<dbReference type="InterPro" id="IPR003423">
    <property type="entry name" value="OMP_efflux"/>
</dbReference>
<dbReference type="InterPro" id="IPR010131">
    <property type="entry name" value="MdtP/NodT-like"/>
</dbReference>
<dbReference type="Gene3D" id="2.20.200.10">
    <property type="entry name" value="Outer membrane efflux proteins (OEP)"/>
    <property type="match status" value="1"/>
</dbReference>
<dbReference type="PROSITE" id="PS51257">
    <property type="entry name" value="PROKAR_LIPOPROTEIN"/>
    <property type="match status" value="1"/>
</dbReference>
<evidence type="ECO:0000313" key="3">
    <source>
        <dbReference type="EMBL" id="VFR58290.1"/>
    </source>
</evidence>
<reference evidence="2" key="1">
    <citation type="submission" date="2019-03" db="EMBL/GenBank/DDBJ databases">
        <authorList>
            <person name="Danneels B."/>
        </authorList>
    </citation>
    <scope>NUCLEOTIDE SEQUENCE</scope>
</reference>
<proteinExistence type="predicted"/>
<evidence type="ECO:0000313" key="2">
    <source>
        <dbReference type="EMBL" id="VFR51559.1"/>
    </source>
</evidence>
<dbReference type="GO" id="GO:0016020">
    <property type="term" value="C:membrane"/>
    <property type="evidence" value="ECO:0007669"/>
    <property type="project" value="InterPro"/>
</dbReference>
<keyword evidence="1" id="KW-0175">Coiled coil</keyword>
<dbReference type="EMBL" id="CAADID010000004">
    <property type="protein sequence ID" value="VFR58290.1"/>
    <property type="molecule type" value="Genomic_DNA"/>
</dbReference>
<dbReference type="EMBL" id="CAADIG010000035">
    <property type="protein sequence ID" value="VFR51559.1"/>
    <property type="molecule type" value="Genomic_DNA"/>
</dbReference>
<organism evidence="2">
    <name type="scientific">plant metagenome</name>
    <dbReference type="NCBI Taxonomy" id="1297885"/>
    <lineage>
        <taxon>unclassified sequences</taxon>
        <taxon>metagenomes</taxon>
        <taxon>organismal metagenomes</taxon>
    </lineage>
</organism>
<feature type="coiled-coil region" evidence="1">
    <location>
        <begin position="75"/>
        <end position="105"/>
    </location>
</feature>
<protein>
    <submittedName>
        <fullName evidence="2">Outer membrane component of tripartite multidrug resistance system</fullName>
    </submittedName>
</protein>
<dbReference type="PANTHER" id="PTHR30203">
    <property type="entry name" value="OUTER MEMBRANE CATION EFFLUX PROTEIN"/>
    <property type="match status" value="1"/>
</dbReference>
<gene>
    <name evidence="2" type="ORF">ANT2_0837</name>
    <name evidence="3" type="ORF">ANT3_0838</name>
</gene>